<dbReference type="Pfam" id="PF05860">
    <property type="entry name" value="TPS"/>
    <property type="match status" value="1"/>
</dbReference>
<evidence type="ECO:0000313" key="3">
    <source>
        <dbReference type="EMBL" id="MBE9066865.1"/>
    </source>
</evidence>
<sequence>MGTAYLAKWSGYASVLSVCTTLSLGYSAAAHAQVVPDTTLGNESSVVVEDSVVHGLPTDLIEGGAIRRPNIFHSFADFNIAELQRVYFTNPAGIENILSRITGNNSSDLLGTLGVDGNANLFFLNPNGITFGPNSQLDITGSFFASTADAFKFAEGLSYSATNPAAPPLLAVTLTPGLQIGEPQQGTIQSEAQLQVGGQLSLQAETLNLQGSLLTPGYLRLWAEDTVEIRDRVSQPFVAAAGEGIDIQANQTLDISILENSESGLFAGGDLSLRSDQPIIGDAHFWSGGQFQIEQLDGSPGNLVSLLDPVIEAQGDVRFFAYAGGSLRVLAGGSVNIGNIFINGTDPTFPDDQVPLSRVLPDGVGTVVVDGSRRPVVDIRAGTTAAQIPFSCLGCSVLNPSGLQTGAVTSADINIVFIGISQPNGVVLLTNQFQPNERLAGNIQIGNILTSGGTAFSADNGGGVFIDSRDDIQLSSTNPFIPSRIQTSSLFGDTGRIALVAEGAVILNDAVIRSPTLGVGQGGRVDILANALQMAERSQITTSTGSQERGGDIYIEVTDALQIIGDIPASKIPGAVNTGILSTIGAGAVADGGDITIRAGSLTITDGAVIGTFLRRAANGLPGGQGTGGDIDIIVQGDIVLDGVDSPANTGLDTGLGAGAVGTSGNIRIQGQNLLIQDAKFPAIRTDVLGIGDSGDIEIQLDGSLVVSGLSNIATTLREGAVGSAGNIDVNAQNIIVENGAQILSGITGSRQQLPGGQGTSGNINLTGRESITLSSGDLVSDSGQDARGAAGNIVLATPDLVIENESEVRTATANDSPGGDIIITADRALLQNGVSLLSRAEEQGEAGDIEVNASERLRISAGEISASADAAGGGDININGGLVFLNQGSLLSTSVFDSNGGGGDITMTADALVVLEDSDILANAEFGPGGIISINSPAFLATLFESGSATPVGRNPGSFAQFRGNDRVDISADSAGGQTGTVSLPSLVTDEGLNELPINLIDPTNLIDQRCNLLVSQQRQEDNQFVVVGRGGLPVTPSENLREESLIEDLGPTVEGNTAYPIEPHQTTAVHATSSPNLDLQVIAEPHGWARNAEGRLVLYSNTVPAEPSTLAMSSCSSEYHTSSSL</sequence>
<dbReference type="InterPro" id="IPR011050">
    <property type="entry name" value="Pectin_lyase_fold/virulence"/>
</dbReference>
<keyword evidence="4" id="KW-1185">Reference proteome</keyword>
<dbReference type="NCBIfam" id="TIGR01901">
    <property type="entry name" value="adhes_NPXG"/>
    <property type="match status" value="1"/>
</dbReference>
<proteinExistence type="predicted"/>
<dbReference type="Gene3D" id="2.160.20.10">
    <property type="entry name" value="Single-stranded right-handed beta-helix, Pectin lyase-like"/>
    <property type="match status" value="2"/>
</dbReference>
<reference evidence="3" key="1">
    <citation type="submission" date="2020-10" db="EMBL/GenBank/DDBJ databases">
        <authorList>
            <person name="Castelo-Branco R."/>
            <person name="Eusebio N."/>
            <person name="Adriana R."/>
            <person name="Vieira A."/>
            <person name="Brugerolle De Fraissinette N."/>
            <person name="Rezende De Castro R."/>
            <person name="Schneider M.P."/>
            <person name="Vasconcelos V."/>
            <person name="Leao P.N."/>
        </authorList>
    </citation>
    <scope>NUCLEOTIDE SEQUENCE</scope>
    <source>
        <strain evidence="3">LEGE 11479</strain>
    </source>
</reference>
<evidence type="ECO:0000259" key="2">
    <source>
        <dbReference type="SMART" id="SM00912"/>
    </source>
</evidence>
<dbReference type="SMART" id="SM00912">
    <property type="entry name" value="Haemagg_act"/>
    <property type="match status" value="1"/>
</dbReference>
<feature type="domain" description="Filamentous haemagglutinin FhaB/tRNA nuclease CdiA-like TPS" evidence="2">
    <location>
        <begin position="43"/>
        <end position="154"/>
    </location>
</feature>
<name>A0A928ZR22_LEPEC</name>
<gene>
    <name evidence="3" type="ORF">IQ260_09385</name>
</gene>
<dbReference type="InterPro" id="IPR008638">
    <property type="entry name" value="FhaB/CdiA-like_TPS"/>
</dbReference>
<dbReference type="InterPro" id="IPR012334">
    <property type="entry name" value="Pectin_lyas_fold"/>
</dbReference>
<dbReference type="EMBL" id="JADEXP010000062">
    <property type="protein sequence ID" value="MBE9066865.1"/>
    <property type="molecule type" value="Genomic_DNA"/>
</dbReference>
<dbReference type="SUPFAM" id="SSF51126">
    <property type="entry name" value="Pectin lyase-like"/>
    <property type="match status" value="2"/>
</dbReference>
<feature type="signal peptide" evidence="1">
    <location>
        <begin position="1"/>
        <end position="32"/>
    </location>
</feature>
<dbReference type="RefSeq" id="WP_193992843.1">
    <property type="nucleotide sequence ID" value="NZ_JADEXP010000062.1"/>
</dbReference>
<accession>A0A928ZR22</accession>
<dbReference type="Proteomes" id="UP000615026">
    <property type="component" value="Unassembled WGS sequence"/>
</dbReference>
<evidence type="ECO:0000256" key="1">
    <source>
        <dbReference type="SAM" id="SignalP"/>
    </source>
</evidence>
<keyword evidence="1" id="KW-0732">Signal</keyword>
<organism evidence="3 4">
    <name type="scientific">Leptolyngbya cf. ectocarpi LEGE 11479</name>
    <dbReference type="NCBI Taxonomy" id="1828722"/>
    <lineage>
        <taxon>Bacteria</taxon>
        <taxon>Bacillati</taxon>
        <taxon>Cyanobacteriota</taxon>
        <taxon>Cyanophyceae</taxon>
        <taxon>Leptolyngbyales</taxon>
        <taxon>Leptolyngbyaceae</taxon>
        <taxon>Leptolyngbya group</taxon>
        <taxon>Leptolyngbya</taxon>
    </lineage>
</organism>
<protein>
    <submittedName>
        <fullName evidence="3">Filamentous hemagglutinin N-terminal domain-containing protein</fullName>
    </submittedName>
</protein>
<feature type="chain" id="PRO_5036851586" evidence="1">
    <location>
        <begin position="33"/>
        <end position="1127"/>
    </location>
</feature>
<evidence type="ECO:0000313" key="4">
    <source>
        <dbReference type="Proteomes" id="UP000615026"/>
    </source>
</evidence>
<comment type="caution">
    <text evidence="3">The sequence shown here is derived from an EMBL/GenBank/DDBJ whole genome shotgun (WGS) entry which is preliminary data.</text>
</comment>
<dbReference type="AlphaFoldDB" id="A0A928ZR22"/>